<feature type="compositionally biased region" description="Polar residues" evidence="6">
    <location>
        <begin position="1"/>
        <end position="14"/>
    </location>
</feature>
<dbReference type="GO" id="GO:0003735">
    <property type="term" value="F:structural constituent of ribosome"/>
    <property type="evidence" value="ECO:0007669"/>
    <property type="project" value="InterPro"/>
</dbReference>
<feature type="region of interest" description="Disordered" evidence="6">
    <location>
        <begin position="1"/>
        <end position="21"/>
    </location>
</feature>
<reference evidence="9 10" key="1">
    <citation type="submission" date="2017-06" db="EMBL/GenBank/DDBJ databases">
        <authorList>
            <person name="Kim H.J."/>
            <person name="Triplett B.A."/>
        </authorList>
    </citation>
    <scope>NUCLEOTIDE SEQUENCE [LARGE SCALE GENOMIC DNA]</scope>
    <source>
        <strain evidence="9 10">B29T1</strain>
    </source>
</reference>
<proteinExistence type="inferred from homology"/>
<comment type="function">
    <text evidence="5">This is one of the proteins that binds to the 5S RNA in the ribosome where it forms part of the central protuberance.</text>
</comment>
<dbReference type="Gene3D" id="2.40.240.10">
    <property type="entry name" value="Ribosomal Protein L25, Chain P"/>
    <property type="match status" value="1"/>
</dbReference>
<dbReference type="RefSeq" id="WP_088560423.1">
    <property type="nucleotide sequence ID" value="NZ_FYEH01000003.1"/>
</dbReference>
<evidence type="ECO:0000256" key="1">
    <source>
        <dbReference type="ARBA" id="ARBA00022730"/>
    </source>
</evidence>
<dbReference type="Pfam" id="PF01386">
    <property type="entry name" value="Ribosomal_L25p"/>
    <property type="match status" value="1"/>
</dbReference>
<dbReference type="NCBIfam" id="TIGR00731">
    <property type="entry name" value="bL25_bact_ctc"/>
    <property type="match status" value="1"/>
</dbReference>
<accession>A0A212QTI4</accession>
<dbReference type="SUPFAM" id="SSF50715">
    <property type="entry name" value="Ribosomal protein L25-like"/>
    <property type="match status" value="1"/>
</dbReference>
<feature type="domain" description="Large ribosomal subunit protein bL25 beta" evidence="8">
    <location>
        <begin position="103"/>
        <end position="188"/>
    </location>
</feature>
<evidence type="ECO:0000313" key="10">
    <source>
        <dbReference type="Proteomes" id="UP000197065"/>
    </source>
</evidence>
<evidence type="ECO:0000259" key="8">
    <source>
        <dbReference type="Pfam" id="PF14693"/>
    </source>
</evidence>
<name>A0A212QTI4_9PROT</name>
<dbReference type="NCBIfam" id="NF004128">
    <property type="entry name" value="PRK05618.1-2"/>
    <property type="match status" value="1"/>
</dbReference>
<evidence type="ECO:0000256" key="6">
    <source>
        <dbReference type="SAM" id="MobiDB-lite"/>
    </source>
</evidence>
<keyword evidence="10" id="KW-1185">Reference proteome</keyword>
<keyword evidence="4 5" id="KW-0687">Ribonucleoprotein</keyword>
<dbReference type="HAMAP" id="MF_01334">
    <property type="entry name" value="Ribosomal_bL25_CTC"/>
    <property type="match status" value="1"/>
</dbReference>
<dbReference type="OrthoDB" id="9806411at2"/>
<feature type="compositionally biased region" description="Low complexity" evidence="6">
    <location>
        <begin position="200"/>
        <end position="213"/>
    </location>
</feature>
<dbReference type="InterPro" id="IPR020057">
    <property type="entry name" value="Ribosomal_bL25_b-dom"/>
</dbReference>
<dbReference type="GO" id="GO:0022625">
    <property type="term" value="C:cytosolic large ribosomal subunit"/>
    <property type="evidence" value="ECO:0007669"/>
    <property type="project" value="TreeGrafter"/>
</dbReference>
<feature type="region of interest" description="Disordered" evidence="6">
    <location>
        <begin position="191"/>
        <end position="219"/>
    </location>
</feature>
<evidence type="ECO:0000313" key="9">
    <source>
        <dbReference type="EMBL" id="SNB62808.1"/>
    </source>
</evidence>
<dbReference type="AlphaFoldDB" id="A0A212QTI4"/>
<dbReference type="NCBIfam" id="NF004612">
    <property type="entry name" value="PRK05943.1"/>
    <property type="match status" value="1"/>
</dbReference>
<gene>
    <name evidence="5" type="primary">rplY</name>
    <name evidence="5" type="synonym">ctc</name>
    <name evidence="9" type="ORF">SAMN07250955_103188</name>
</gene>
<evidence type="ECO:0000256" key="2">
    <source>
        <dbReference type="ARBA" id="ARBA00022884"/>
    </source>
</evidence>
<comment type="subunit">
    <text evidence="5">Part of the 50S ribosomal subunit; part of the 5S rRNA/L5/L18/L25 subcomplex. Contacts the 5S rRNA. Binds to the 5S rRNA independently of L5 and L18.</text>
</comment>
<evidence type="ECO:0000256" key="5">
    <source>
        <dbReference type="HAMAP-Rule" id="MF_01334"/>
    </source>
</evidence>
<dbReference type="Proteomes" id="UP000197065">
    <property type="component" value="Unassembled WGS sequence"/>
</dbReference>
<evidence type="ECO:0000256" key="3">
    <source>
        <dbReference type="ARBA" id="ARBA00022980"/>
    </source>
</evidence>
<dbReference type="InterPro" id="IPR020056">
    <property type="entry name" value="Rbsml_bL25/Gln-tRNA_synth_N"/>
</dbReference>
<keyword evidence="3 5" id="KW-0689">Ribosomal protein</keyword>
<comment type="similarity">
    <text evidence="5">Belongs to the bacterial ribosomal protein bL25 family. CTC subfamily.</text>
</comment>
<dbReference type="GO" id="GO:0006412">
    <property type="term" value="P:translation"/>
    <property type="evidence" value="ECO:0007669"/>
    <property type="project" value="UniProtKB-UniRule"/>
</dbReference>
<dbReference type="InterPro" id="IPR020930">
    <property type="entry name" value="Ribosomal_uL5_bac-type"/>
</dbReference>
<dbReference type="InterPro" id="IPR029751">
    <property type="entry name" value="Ribosomal_L25_dom"/>
</dbReference>
<dbReference type="CDD" id="cd00495">
    <property type="entry name" value="Ribosomal_L25_TL5_CTC"/>
    <property type="match status" value="1"/>
</dbReference>
<dbReference type="InterPro" id="IPR037121">
    <property type="entry name" value="Ribosomal_bL25_C"/>
</dbReference>
<dbReference type="Pfam" id="PF14693">
    <property type="entry name" value="Ribosomal_TL5_C"/>
    <property type="match status" value="1"/>
</dbReference>
<dbReference type="PANTHER" id="PTHR33284">
    <property type="entry name" value="RIBOSOMAL PROTEIN L25/GLN-TRNA SYNTHETASE, ANTI-CODON-BINDING DOMAIN-CONTAINING PROTEIN"/>
    <property type="match status" value="1"/>
</dbReference>
<dbReference type="Gene3D" id="2.170.120.20">
    <property type="entry name" value="Ribosomal protein L25, beta domain"/>
    <property type="match status" value="1"/>
</dbReference>
<feature type="domain" description="Large ribosomal subunit protein bL25 L25" evidence="7">
    <location>
        <begin position="7"/>
        <end position="95"/>
    </location>
</feature>
<dbReference type="InterPro" id="IPR001021">
    <property type="entry name" value="Ribosomal_bL25_long"/>
</dbReference>
<evidence type="ECO:0000259" key="7">
    <source>
        <dbReference type="Pfam" id="PF01386"/>
    </source>
</evidence>
<dbReference type="InterPro" id="IPR011035">
    <property type="entry name" value="Ribosomal_bL25/Gln-tRNA_synth"/>
</dbReference>
<dbReference type="EMBL" id="FYEH01000003">
    <property type="protein sequence ID" value="SNB62808.1"/>
    <property type="molecule type" value="Genomic_DNA"/>
</dbReference>
<organism evidence="9 10">
    <name type="scientific">Arboricoccus pini</name>
    <dbReference type="NCBI Taxonomy" id="1963835"/>
    <lineage>
        <taxon>Bacteria</taxon>
        <taxon>Pseudomonadati</taxon>
        <taxon>Pseudomonadota</taxon>
        <taxon>Alphaproteobacteria</taxon>
        <taxon>Geminicoccales</taxon>
        <taxon>Geminicoccaceae</taxon>
        <taxon>Arboricoccus</taxon>
    </lineage>
</organism>
<keyword evidence="1 5" id="KW-0699">rRNA-binding</keyword>
<protein>
    <recommendedName>
        <fullName evidence="5">Large ribosomal subunit protein bL25</fullName>
    </recommendedName>
    <alternativeName>
        <fullName evidence="5">General stress protein CTC</fullName>
    </alternativeName>
</protein>
<dbReference type="GO" id="GO:0008097">
    <property type="term" value="F:5S rRNA binding"/>
    <property type="evidence" value="ECO:0007669"/>
    <property type="project" value="InterPro"/>
</dbReference>
<evidence type="ECO:0000256" key="4">
    <source>
        <dbReference type="ARBA" id="ARBA00023274"/>
    </source>
</evidence>
<sequence>MSASVTLNAQSRTATGKGPARQLRRAGKVPAIIYGGGAAPEMIAIDFKEIKHQLDINARFFSTIFELDVNGSKASVLAREAQLHPVTDVPLHVDFIRAEKGAKVDVPVAVHFVNEDKSKGLRNGGVLNIVRHEVQLTCPADAIPEHLVVDLEGYDIGDSIHISAVALPAGVELAIHDLDFTVASVVPPTVPTAQDEEEVAAVAEAQSSEAASETSDDNG</sequence>
<keyword evidence="2 5" id="KW-0694">RNA-binding</keyword>
<dbReference type="PANTHER" id="PTHR33284:SF1">
    <property type="entry name" value="RIBOSOMAL PROTEIN L25_GLN-TRNA SYNTHETASE, ANTI-CODON-BINDING DOMAIN-CONTAINING PROTEIN"/>
    <property type="match status" value="1"/>
</dbReference>